<dbReference type="PANTHER" id="PTHR13610:SF11">
    <property type="entry name" value="METHYLTRANSFERASE DOMAIN-CONTAINING PROTEIN"/>
    <property type="match status" value="1"/>
</dbReference>
<dbReference type="GO" id="GO:0005739">
    <property type="term" value="C:mitochondrion"/>
    <property type="evidence" value="ECO:0007669"/>
    <property type="project" value="TreeGrafter"/>
</dbReference>
<comment type="caution">
    <text evidence="6">The sequence shown here is derived from an EMBL/GenBank/DDBJ whole genome shotgun (WGS) entry which is preliminary data.</text>
</comment>
<dbReference type="GO" id="GO:1905706">
    <property type="term" value="P:regulation of mitochondrial ATP synthesis coupled proton transport"/>
    <property type="evidence" value="ECO:0007669"/>
    <property type="project" value="TreeGrafter"/>
</dbReference>
<evidence type="ECO:0000256" key="3">
    <source>
        <dbReference type="ARBA" id="ARBA00022679"/>
    </source>
</evidence>
<dbReference type="CDD" id="cd02440">
    <property type="entry name" value="AdoMet_MTases"/>
    <property type="match status" value="1"/>
</dbReference>
<dbReference type="SUPFAM" id="SSF53335">
    <property type="entry name" value="S-adenosyl-L-methionine-dependent methyltransferases"/>
    <property type="match status" value="1"/>
</dbReference>
<comment type="similarity">
    <text evidence="1">Belongs to the ANT/ATPSC lysine N-methyltransferase family.</text>
</comment>
<keyword evidence="4" id="KW-0949">S-adenosyl-L-methionine</keyword>
<name>A0A8J2X2G9_9STRA</name>
<dbReference type="EMBL" id="CAKKNE010000005">
    <property type="protein sequence ID" value="CAH0377678.1"/>
    <property type="molecule type" value="Genomic_DNA"/>
</dbReference>
<evidence type="ECO:0000313" key="6">
    <source>
        <dbReference type="EMBL" id="CAH0377678.1"/>
    </source>
</evidence>
<accession>A0A8J2X2G9</accession>
<gene>
    <name evidence="6" type="ORF">PECAL_5P22050</name>
</gene>
<dbReference type="PANTHER" id="PTHR13610">
    <property type="entry name" value="METHYLTRANSFERASE DOMAIN-CONTAINING PROTEIN"/>
    <property type="match status" value="1"/>
</dbReference>
<proteinExistence type="inferred from homology"/>
<evidence type="ECO:0000259" key="5">
    <source>
        <dbReference type="Pfam" id="PF13649"/>
    </source>
</evidence>
<reference evidence="6" key="1">
    <citation type="submission" date="2021-11" db="EMBL/GenBank/DDBJ databases">
        <authorList>
            <consortium name="Genoscope - CEA"/>
            <person name="William W."/>
        </authorList>
    </citation>
    <scope>NUCLEOTIDE SEQUENCE</scope>
</reference>
<evidence type="ECO:0000256" key="1">
    <source>
        <dbReference type="ARBA" id="ARBA00010633"/>
    </source>
</evidence>
<sequence length="310" mass="33050">MSAQVAAQTTFDAWVASKGAAVGPPGTTSVLTPLAARELWDREAQGADVLDDASVQRLDAVIRADVKRATAFQALLRGRVDRRKAPAATPSASRNELAPFNPTPEAAVAKALELLDVGEGDVVYDVGCGDGRFVVAAARRGAEAVGVELDAALAKRATEAVAGLAGARIIQGDALAEPLDRATKIFLYLVPSGLKTIAPRLAALRNVTVVAYTFAVPGWAPDRREVVGGISLYLYLPRRVFSCGACQLTLVGDAKFTYVDGPSRIEGTYTEDAGEFIFKWPSKSKKGVLRSLDFERWTFDEPLVDEGIEE</sequence>
<dbReference type="GO" id="GO:0016279">
    <property type="term" value="F:protein-lysine N-methyltransferase activity"/>
    <property type="evidence" value="ECO:0007669"/>
    <property type="project" value="InterPro"/>
</dbReference>
<keyword evidence="2" id="KW-0489">Methyltransferase</keyword>
<dbReference type="InterPro" id="IPR029063">
    <property type="entry name" value="SAM-dependent_MTases_sf"/>
</dbReference>
<evidence type="ECO:0000256" key="4">
    <source>
        <dbReference type="ARBA" id="ARBA00022691"/>
    </source>
</evidence>
<dbReference type="InterPro" id="IPR026170">
    <property type="entry name" value="FAM173A/B"/>
</dbReference>
<dbReference type="AlphaFoldDB" id="A0A8J2X2G9"/>
<keyword evidence="7" id="KW-1185">Reference proteome</keyword>
<evidence type="ECO:0000313" key="7">
    <source>
        <dbReference type="Proteomes" id="UP000789595"/>
    </source>
</evidence>
<dbReference type="InterPro" id="IPR041698">
    <property type="entry name" value="Methyltransf_25"/>
</dbReference>
<protein>
    <recommendedName>
        <fullName evidence="5">Methyltransferase domain-containing protein</fullName>
    </recommendedName>
</protein>
<dbReference type="Proteomes" id="UP000789595">
    <property type="component" value="Unassembled WGS sequence"/>
</dbReference>
<organism evidence="6 7">
    <name type="scientific">Pelagomonas calceolata</name>
    <dbReference type="NCBI Taxonomy" id="35677"/>
    <lineage>
        <taxon>Eukaryota</taxon>
        <taxon>Sar</taxon>
        <taxon>Stramenopiles</taxon>
        <taxon>Ochrophyta</taxon>
        <taxon>Pelagophyceae</taxon>
        <taxon>Pelagomonadales</taxon>
        <taxon>Pelagomonadaceae</taxon>
        <taxon>Pelagomonas</taxon>
    </lineage>
</organism>
<dbReference type="Gene3D" id="3.40.50.150">
    <property type="entry name" value="Vaccinia Virus protein VP39"/>
    <property type="match status" value="1"/>
</dbReference>
<evidence type="ECO:0000256" key="2">
    <source>
        <dbReference type="ARBA" id="ARBA00022603"/>
    </source>
</evidence>
<dbReference type="OrthoDB" id="66144at2759"/>
<feature type="domain" description="Methyltransferase" evidence="5">
    <location>
        <begin position="123"/>
        <end position="182"/>
    </location>
</feature>
<dbReference type="GO" id="GO:0032259">
    <property type="term" value="P:methylation"/>
    <property type="evidence" value="ECO:0007669"/>
    <property type="project" value="UniProtKB-KW"/>
</dbReference>
<keyword evidence="3" id="KW-0808">Transferase</keyword>
<dbReference type="Pfam" id="PF13649">
    <property type="entry name" value="Methyltransf_25"/>
    <property type="match status" value="1"/>
</dbReference>